<dbReference type="AlphaFoldDB" id="A0A2N5N2J1"/>
<comment type="caution">
    <text evidence="2">The sequence shown here is derived from an EMBL/GenBank/DDBJ whole genome shotgun (WGS) entry which is preliminary data.</text>
</comment>
<dbReference type="PANTHER" id="PTHR43157">
    <property type="entry name" value="PHOSPHATIDYLINOSITOL-GLYCAN BIOSYNTHESIS CLASS F PROTEIN-RELATED"/>
    <property type="match status" value="1"/>
</dbReference>
<dbReference type="PRINTS" id="PR00081">
    <property type="entry name" value="GDHRDH"/>
</dbReference>
<organism evidence="2 3">
    <name type="scientific">Paenibacillus pasadenensis</name>
    <dbReference type="NCBI Taxonomy" id="217090"/>
    <lineage>
        <taxon>Bacteria</taxon>
        <taxon>Bacillati</taxon>
        <taxon>Bacillota</taxon>
        <taxon>Bacilli</taxon>
        <taxon>Bacillales</taxon>
        <taxon>Paenibacillaceae</taxon>
        <taxon>Paenibacillus</taxon>
    </lineage>
</organism>
<accession>A0A2N5N2J1</accession>
<dbReference type="Pfam" id="PF00106">
    <property type="entry name" value="adh_short"/>
    <property type="match status" value="1"/>
</dbReference>
<dbReference type="SUPFAM" id="SSF51735">
    <property type="entry name" value="NAD(P)-binding Rossmann-fold domains"/>
    <property type="match status" value="1"/>
</dbReference>
<name>A0A2N5N2J1_9BACL</name>
<dbReference type="InterPro" id="IPR002347">
    <property type="entry name" value="SDR_fam"/>
</dbReference>
<keyword evidence="1" id="KW-0560">Oxidoreductase</keyword>
<keyword evidence="3" id="KW-1185">Reference proteome</keyword>
<dbReference type="PANTHER" id="PTHR43157:SF31">
    <property type="entry name" value="PHOSPHATIDYLINOSITOL-GLYCAN BIOSYNTHESIS CLASS F PROTEIN"/>
    <property type="match status" value="1"/>
</dbReference>
<proteinExistence type="predicted"/>
<gene>
    <name evidence="2" type="ORF">B8V81_2967</name>
</gene>
<evidence type="ECO:0000313" key="2">
    <source>
        <dbReference type="EMBL" id="PLT44536.1"/>
    </source>
</evidence>
<dbReference type="RefSeq" id="WP_101808615.1">
    <property type="nucleotide sequence ID" value="NZ_NFEZ01000004.1"/>
</dbReference>
<reference evidence="2 3" key="1">
    <citation type="submission" date="2017-05" db="EMBL/GenBank/DDBJ databases">
        <title>Functional genome analysis of Paenibacillus pasadenensis strain R16: insights on endophytic life style and antifungal activity.</title>
        <authorList>
            <person name="Passera A."/>
            <person name="Marcolungo L."/>
            <person name="Casati P."/>
            <person name="Brasca M."/>
            <person name="Quaglino F."/>
            <person name="Delledonne M."/>
        </authorList>
    </citation>
    <scope>NUCLEOTIDE SEQUENCE [LARGE SCALE GENOMIC DNA]</scope>
    <source>
        <strain evidence="2 3">R16</strain>
    </source>
</reference>
<dbReference type="Gene3D" id="3.40.50.720">
    <property type="entry name" value="NAD(P)-binding Rossmann-like Domain"/>
    <property type="match status" value="1"/>
</dbReference>
<evidence type="ECO:0000313" key="3">
    <source>
        <dbReference type="Proteomes" id="UP000234789"/>
    </source>
</evidence>
<protein>
    <submittedName>
        <fullName evidence="2">Putative oxidoreductase/Short-chain dehydrogenase</fullName>
    </submittedName>
</protein>
<dbReference type="EMBL" id="NFEZ01000004">
    <property type="protein sequence ID" value="PLT44536.1"/>
    <property type="molecule type" value="Genomic_DNA"/>
</dbReference>
<evidence type="ECO:0000256" key="1">
    <source>
        <dbReference type="ARBA" id="ARBA00023002"/>
    </source>
</evidence>
<dbReference type="Proteomes" id="UP000234789">
    <property type="component" value="Unassembled WGS sequence"/>
</dbReference>
<sequence>MAQPIMLVTGGNAGMGLETVIGLARSGARVVLLSRDPGRGAAAREEALRRSGPGPADIELMTADLASLASIEAFAERFHSRYPRLDVLVNNAGVVTIRREETEDGFERMLGVNHLGHFALTGRLLPALLAAPAARVVVVSSGAHKAGRIHDPDPHLRKGFNVVKGYAQSKLANLLFTLELRERLRETAVRAHALHPGAVATSLGVSRETGFGRGIYRLLRPFFQTAEEGAATAIHLALSEEGGREGSLYYADSKPLRPAAKAEDLDAARRLWAWSEQQTGVRWD</sequence>
<dbReference type="CDD" id="cd05327">
    <property type="entry name" value="retinol-DH_like_SDR_c_like"/>
    <property type="match status" value="1"/>
</dbReference>
<dbReference type="InterPro" id="IPR036291">
    <property type="entry name" value="NAD(P)-bd_dom_sf"/>
</dbReference>
<dbReference type="GO" id="GO:0016491">
    <property type="term" value="F:oxidoreductase activity"/>
    <property type="evidence" value="ECO:0007669"/>
    <property type="project" value="UniProtKB-KW"/>
</dbReference>